<reference evidence="4 5" key="1">
    <citation type="submission" date="2024-01" db="EMBL/GenBank/DDBJ databases">
        <title>Genome assemblies of Stephania.</title>
        <authorList>
            <person name="Yang L."/>
        </authorList>
    </citation>
    <scope>NUCLEOTIDE SEQUENCE [LARGE SCALE GENOMIC DNA]</scope>
    <source>
        <strain evidence="4">YNDBR</strain>
        <tissue evidence="4">Leaf</tissue>
    </source>
</reference>
<keyword evidence="1" id="KW-0677">Repeat</keyword>
<dbReference type="InterPro" id="IPR046848">
    <property type="entry name" value="E_motif"/>
</dbReference>
<dbReference type="GO" id="GO:0003723">
    <property type="term" value="F:RNA binding"/>
    <property type="evidence" value="ECO:0007669"/>
    <property type="project" value="InterPro"/>
</dbReference>
<evidence type="ECO:0000256" key="2">
    <source>
        <dbReference type="PROSITE-ProRule" id="PRU00708"/>
    </source>
</evidence>
<dbReference type="Pfam" id="PF14432">
    <property type="entry name" value="DYW_deaminase"/>
    <property type="match status" value="1"/>
</dbReference>
<dbReference type="InterPro" id="IPR046849">
    <property type="entry name" value="E2_motif"/>
</dbReference>
<dbReference type="Pfam" id="PF13812">
    <property type="entry name" value="PPR_3"/>
    <property type="match status" value="1"/>
</dbReference>
<keyword evidence="5" id="KW-1185">Reference proteome</keyword>
<dbReference type="InterPro" id="IPR046960">
    <property type="entry name" value="PPR_At4g14850-like_plant"/>
</dbReference>
<comment type="caution">
    <text evidence="4">The sequence shown here is derived from an EMBL/GenBank/DDBJ whole genome shotgun (WGS) entry which is preliminary data.</text>
</comment>
<dbReference type="EMBL" id="JBBNAF010000006">
    <property type="protein sequence ID" value="KAK9136148.1"/>
    <property type="molecule type" value="Genomic_DNA"/>
</dbReference>
<feature type="repeat" description="PPR" evidence="2">
    <location>
        <begin position="110"/>
        <end position="144"/>
    </location>
</feature>
<dbReference type="PROSITE" id="PS51375">
    <property type="entry name" value="PPR"/>
    <property type="match status" value="4"/>
</dbReference>
<dbReference type="InterPro" id="IPR011990">
    <property type="entry name" value="TPR-like_helical_dom_sf"/>
</dbReference>
<feature type="repeat" description="PPR" evidence="2">
    <location>
        <begin position="414"/>
        <end position="448"/>
    </location>
</feature>
<dbReference type="AlphaFoldDB" id="A0AAP0P9E5"/>
<name>A0AAP0P9E5_9MAGN</name>
<dbReference type="GO" id="GO:0008270">
    <property type="term" value="F:zinc ion binding"/>
    <property type="evidence" value="ECO:0007669"/>
    <property type="project" value="InterPro"/>
</dbReference>
<sequence length="721" mass="80370">MLRCLPKVPDFIIPFQSLALPAFHISSVSHCLHKNIELNSPCPTDLSDYIVLLQQCTSRKSLWDLRRTHLHMHKSGFPHLSLGNKLIQSYLKCGSIEDASNLFDEMPQRHVVTWNSMISAYVCHGLSGEAIGLFERMCLENVFADEFTFSIVFKAFSDMGLVHGGRKAHGLLVVLGLEVSDAFVGSGLVDMYAKFGRLRDARLVCDRVVEKDVVLLTALIVGCTQHGENGEALEVFRGMIVKEIKANDFTFASILIACGVLGDRRSGMQIHGLMVKSGYDYVVACRTSLVTMYSKCGSIDDSLKVFERCPGANLVTWTALITGLVQNGREESSLLMFKQMVGKSLSPNAFTLSSVLRACSVLAMYEQGQQIHCIVLKTGLHGERYVGAALIDMYGKCGSIGMARLVFDSLDKCGVVLINSMINSYAQSGYGKGAVELFDHMQKSGIEPNDATFLSVLSACSNAGLVEEGCRIFSSLQRNSKLDPSTDHYACVVDLLGRAGRLEEAENLIKQVEEPDAVLWRTLLSACRIHGKVEMARRVMTRVLELDQGNEGAHVLLSNIFASAGEWSEVSNMKITMKDMKLKKSPGMSWIKVDREVHTFTAGDPSHPRATEINEELERLREKIETLGYVPDVRFVLQDLNEEDKKRSLYYHSEKIAIAFGLLSYKHNNTCIRIFKNLRVCGDCHNWIKYVSKVSEREIIARDAKRFHHFTDGMCSCGDHW</sequence>
<dbReference type="SUPFAM" id="SSF48452">
    <property type="entry name" value="TPR-like"/>
    <property type="match status" value="1"/>
</dbReference>
<feature type="domain" description="DYW" evidence="3">
    <location>
        <begin position="628"/>
        <end position="721"/>
    </location>
</feature>
<evidence type="ECO:0000256" key="1">
    <source>
        <dbReference type="ARBA" id="ARBA00022737"/>
    </source>
</evidence>
<dbReference type="InterPro" id="IPR002885">
    <property type="entry name" value="PPR_rpt"/>
</dbReference>
<dbReference type="InterPro" id="IPR032867">
    <property type="entry name" value="DYW_dom"/>
</dbReference>
<protein>
    <recommendedName>
        <fullName evidence="3">DYW domain-containing protein</fullName>
    </recommendedName>
</protein>
<dbReference type="Pfam" id="PF01535">
    <property type="entry name" value="PPR"/>
    <property type="match status" value="3"/>
</dbReference>
<proteinExistence type="predicted"/>
<dbReference type="Pfam" id="PF13041">
    <property type="entry name" value="PPR_2"/>
    <property type="match status" value="3"/>
</dbReference>
<dbReference type="Pfam" id="PF20431">
    <property type="entry name" value="E_motif"/>
    <property type="match status" value="1"/>
</dbReference>
<dbReference type="FunFam" id="1.25.40.10:FF:000351">
    <property type="entry name" value="Pentatricopeptide repeat-containing protein"/>
    <property type="match status" value="1"/>
</dbReference>
<dbReference type="Pfam" id="PF20430">
    <property type="entry name" value="Eplus_motif"/>
    <property type="match status" value="1"/>
</dbReference>
<dbReference type="FunFam" id="1.25.40.10:FF:000366">
    <property type="entry name" value="Pentatricopeptide (PPR) repeat-containing protein"/>
    <property type="match status" value="1"/>
</dbReference>
<evidence type="ECO:0000313" key="4">
    <source>
        <dbReference type="EMBL" id="KAK9136148.1"/>
    </source>
</evidence>
<organism evidence="4 5">
    <name type="scientific">Stephania yunnanensis</name>
    <dbReference type="NCBI Taxonomy" id="152371"/>
    <lineage>
        <taxon>Eukaryota</taxon>
        <taxon>Viridiplantae</taxon>
        <taxon>Streptophyta</taxon>
        <taxon>Embryophyta</taxon>
        <taxon>Tracheophyta</taxon>
        <taxon>Spermatophyta</taxon>
        <taxon>Magnoliopsida</taxon>
        <taxon>Ranunculales</taxon>
        <taxon>Menispermaceae</taxon>
        <taxon>Menispermoideae</taxon>
        <taxon>Cissampelideae</taxon>
        <taxon>Stephania</taxon>
    </lineage>
</organism>
<dbReference type="FunFam" id="1.25.40.10:FF:000031">
    <property type="entry name" value="Pentatricopeptide repeat-containing protein mitochondrial"/>
    <property type="match status" value="1"/>
</dbReference>
<feature type="repeat" description="PPR" evidence="2">
    <location>
        <begin position="313"/>
        <end position="347"/>
    </location>
</feature>
<feature type="repeat" description="PPR" evidence="2">
    <location>
        <begin position="212"/>
        <end position="246"/>
    </location>
</feature>
<dbReference type="NCBIfam" id="TIGR00756">
    <property type="entry name" value="PPR"/>
    <property type="match status" value="4"/>
</dbReference>
<evidence type="ECO:0000259" key="3">
    <source>
        <dbReference type="Pfam" id="PF14432"/>
    </source>
</evidence>
<accession>A0AAP0P9E5</accession>
<dbReference type="PANTHER" id="PTHR47926:SF342">
    <property type="entry name" value="TETRATRICOPEPTIDE-LIKE HELICAL DOMAIN-CONTAINING PROTEIN-RELATED"/>
    <property type="match status" value="1"/>
</dbReference>
<gene>
    <name evidence="4" type="ORF">Syun_015478</name>
</gene>
<dbReference type="Gene3D" id="1.25.40.10">
    <property type="entry name" value="Tetratricopeptide repeat domain"/>
    <property type="match status" value="5"/>
</dbReference>
<evidence type="ECO:0000313" key="5">
    <source>
        <dbReference type="Proteomes" id="UP001420932"/>
    </source>
</evidence>
<dbReference type="GO" id="GO:0009451">
    <property type="term" value="P:RNA modification"/>
    <property type="evidence" value="ECO:0007669"/>
    <property type="project" value="InterPro"/>
</dbReference>
<dbReference type="PANTHER" id="PTHR47926">
    <property type="entry name" value="PENTATRICOPEPTIDE REPEAT-CONTAINING PROTEIN"/>
    <property type="match status" value="1"/>
</dbReference>
<dbReference type="Proteomes" id="UP001420932">
    <property type="component" value="Unassembled WGS sequence"/>
</dbReference>